<dbReference type="STRING" id="41431.PCC8801_3552"/>
<accession>B7K1H4</accession>
<protein>
    <recommendedName>
        <fullName evidence="3">Late competence development protein ComFB</fullName>
    </recommendedName>
</protein>
<gene>
    <name evidence="1" type="ordered locus">PCC8801_3552</name>
</gene>
<evidence type="ECO:0008006" key="3">
    <source>
        <dbReference type="Google" id="ProtNLM"/>
    </source>
</evidence>
<dbReference type="HOGENOM" id="CLU_120860_0_0_3"/>
<dbReference type="KEGG" id="cyp:PCC8801_3552"/>
<evidence type="ECO:0000313" key="2">
    <source>
        <dbReference type="Proteomes" id="UP000008204"/>
    </source>
</evidence>
<dbReference type="AlphaFoldDB" id="B7K1H4"/>
<dbReference type="eggNOG" id="ENOG5032TXZ">
    <property type="taxonomic scope" value="Bacteria"/>
</dbReference>
<dbReference type="Pfam" id="PF10719">
    <property type="entry name" value="ComFB"/>
    <property type="match status" value="1"/>
</dbReference>
<dbReference type="Proteomes" id="UP000008204">
    <property type="component" value="Chromosome"/>
</dbReference>
<dbReference type="InterPro" id="IPR019657">
    <property type="entry name" value="ComFB"/>
</dbReference>
<evidence type="ECO:0000313" key="1">
    <source>
        <dbReference type="EMBL" id="ACK67516.1"/>
    </source>
</evidence>
<reference evidence="2" key="1">
    <citation type="journal article" date="2011" name="MBio">
        <title>Novel metabolic attributes of the genus Cyanothece, comprising a group of unicellular nitrogen-fixing Cyanobacteria.</title>
        <authorList>
            <person name="Bandyopadhyay A."/>
            <person name="Elvitigala T."/>
            <person name="Welsh E."/>
            <person name="Stockel J."/>
            <person name="Liberton M."/>
            <person name="Min H."/>
            <person name="Sherman L.A."/>
            <person name="Pakrasi H.B."/>
        </authorList>
    </citation>
    <scope>NUCLEOTIDE SEQUENCE [LARGE SCALE GENOMIC DNA]</scope>
    <source>
        <strain evidence="2">PCC 8801</strain>
    </source>
</reference>
<sequence>MNYNLEQIAQVHLNVMEILVQQEIEKQLKFYPSNIKAYLNRIEIATYALNRLPALYASSETGKEQQLKVGQQKYKSEIVAAVRRALAAVERDPLRKSTPLVSTVDAQYKLAKTALEKLEKLLYRHHLLSPNQSLTWNDLAYVIQQALSKIALRKNQHQVNNLATHSSLKSQQSSSYTSGSIDDSLNCTFHRLKQ</sequence>
<organism evidence="1 2">
    <name type="scientific">Rippkaea orientalis (strain PCC 8801 / RF-1)</name>
    <name type="common">Cyanothece sp. (strain PCC 8801)</name>
    <dbReference type="NCBI Taxonomy" id="41431"/>
    <lineage>
        <taxon>Bacteria</taxon>
        <taxon>Bacillati</taxon>
        <taxon>Cyanobacteriota</taxon>
        <taxon>Cyanophyceae</taxon>
        <taxon>Oscillatoriophycideae</taxon>
        <taxon>Chroococcales</taxon>
        <taxon>Aphanothecaceae</taxon>
        <taxon>Rippkaea</taxon>
        <taxon>Rippkaea orientalis</taxon>
    </lineage>
</organism>
<dbReference type="OrthoDB" id="424065at2"/>
<dbReference type="EMBL" id="CP001287">
    <property type="protein sequence ID" value="ACK67516.1"/>
    <property type="molecule type" value="Genomic_DNA"/>
</dbReference>
<keyword evidence="2" id="KW-1185">Reference proteome</keyword>
<name>B7K1H4_RIPO1</name>
<dbReference type="RefSeq" id="WP_012596774.1">
    <property type="nucleotide sequence ID" value="NC_011726.1"/>
</dbReference>
<proteinExistence type="predicted"/>